<protein>
    <recommendedName>
        <fullName evidence="1">Reverse transcriptase domain-containing protein</fullName>
    </recommendedName>
</protein>
<feature type="domain" description="Reverse transcriptase" evidence="1">
    <location>
        <begin position="115"/>
        <end position="225"/>
    </location>
</feature>
<sequence>MAQLEGTLHEYIKTGRVLTVTQAKELAILHEALWQQLDSATVLRTRNQLGQCTKSVVEGELNKLLNMRIIEEVRGYSEWVLTIHLVPCSDEKWCMTVDVCRANQDILREKFQILTIEEMLMELNGSIIFFKLDFVLAFHQIQFTRLMFGVSCAPEFFQKCLQMVFQGLSGVTLFFDDFVVFGDTQQKHDQCVHKVIERIQEMGLTLNTDKCRSGLAEMEFLGHIISGKGY</sequence>
<dbReference type="InterPro" id="IPR043128">
    <property type="entry name" value="Rev_trsase/Diguanyl_cyclase"/>
</dbReference>
<dbReference type="PANTHER" id="PTHR37984">
    <property type="entry name" value="PROTEIN CBG26694"/>
    <property type="match status" value="1"/>
</dbReference>
<accession>A0ABQ9GDZ0</accession>
<dbReference type="SUPFAM" id="SSF56672">
    <property type="entry name" value="DNA/RNA polymerases"/>
    <property type="match status" value="1"/>
</dbReference>
<dbReference type="Gene3D" id="3.30.70.270">
    <property type="match status" value="2"/>
</dbReference>
<comment type="caution">
    <text evidence="2">The sequence shown here is derived from an EMBL/GenBank/DDBJ whole genome shotgun (WGS) entry which is preliminary data.</text>
</comment>
<name>A0ABQ9GDZ0_9NEOP</name>
<evidence type="ECO:0000313" key="2">
    <source>
        <dbReference type="EMBL" id="KAJ8869653.1"/>
    </source>
</evidence>
<organism evidence="2 3">
    <name type="scientific">Dryococelus australis</name>
    <dbReference type="NCBI Taxonomy" id="614101"/>
    <lineage>
        <taxon>Eukaryota</taxon>
        <taxon>Metazoa</taxon>
        <taxon>Ecdysozoa</taxon>
        <taxon>Arthropoda</taxon>
        <taxon>Hexapoda</taxon>
        <taxon>Insecta</taxon>
        <taxon>Pterygota</taxon>
        <taxon>Neoptera</taxon>
        <taxon>Polyneoptera</taxon>
        <taxon>Phasmatodea</taxon>
        <taxon>Verophasmatodea</taxon>
        <taxon>Anareolatae</taxon>
        <taxon>Phasmatidae</taxon>
        <taxon>Eurycanthinae</taxon>
        <taxon>Dryococelus</taxon>
    </lineage>
</organism>
<proteinExistence type="predicted"/>
<reference evidence="2 3" key="1">
    <citation type="submission" date="2023-02" db="EMBL/GenBank/DDBJ databases">
        <title>LHISI_Scaffold_Assembly.</title>
        <authorList>
            <person name="Stuart O.P."/>
            <person name="Cleave R."/>
            <person name="Magrath M.J.L."/>
            <person name="Mikheyev A.S."/>
        </authorList>
    </citation>
    <scope>NUCLEOTIDE SEQUENCE [LARGE SCALE GENOMIC DNA]</scope>
    <source>
        <strain evidence="2">Daus_M_001</strain>
        <tissue evidence="2">Leg muscle</tissue>
    </source>
</reference>
<dbReference type="CDD" id="cd01647">
    <property type="entry name" value="RT_LTR"/>
    <property type="match status" value="1"/>
</dbReference>
<dbReference type="InterPro" id="IPR043502">
    <property type="entry name" value="DNA/RNA_pol_sf"/>
</dbReference>
<dbReference type="Pfam" id="PF00078">
    <property type="entry name" value="RVT_1"/>
    <property type="match status" value="1"/>
</dbReference>
<dbReference type="Gene3D" id="3.10.10.10">
    <property type="entry name" value="HIV Type 1 Reverse Transcriptase, subunit A, domain 1"/>
    <property type="match status" value="1"/>
</dbReference>
<keyword evidence="3" id="KW-1185">Reference proteome</keyword>
<evidence type="ECO:0000313" key="3">
    <source>
        <dbReference type="Proteomes" id="UP001159363"/>
    </source>
</evidence>
<evidence type="ECO:0000259" key="1">
    <source>
        <dbReference type="Pfam" id="PF00078"/>
    </source>
</evidence>
<dbReference type="InterPro" id="IPR050951">
    <property type="entry name" value="Retrovirus_Pol_polyprotein"/>
</dbReference>
<dbReference type="InterPro" id="IPR000477">
    <property type="entry name" value="RT_dom"/>
</dbReference>
<dbReference type="EMBL" id="JARBHB010000013">
    <property type="protein sequence ID" value="KAJ8869653.1"/>
    <property type="molecule type" value="Genomic_DNA"/>
</dbReference>
<gene>
    <name evidence="2" type="ORF">PR048_028646</name>
</gene>
<dbReference type="Proteomes" id="UP001159363">
    <property type="component" value="Chromosome 12"/>
</dbReference>
<dbReference type="PANTHER" id="PTHR37984:SF11">
    <property type="entry name" value="INTEGRASE CATALYTIC DOMAIN-CONTAINING PROTEIN"/>
    <property type="match status" value="1"/>
</dbReference>